<dbReference type="PANTHER" id="PTHR43546:SF3">
    <property type="entry name" value="UPF0173 METAL-DEPENDENT HYDROLASE MJ1163"/>
    <property type="match status" value="1"/>
</dbReference>
<accession>S7T216</accession>
<dbReference type="PATRIC" id="fig|1121439.3.peg.2725"/>
<feature type="domain" description="Metallo-beta-lactamase" evidence="3">
    <location>
        <begin position="9"/>
        <end position="189"/>
    </location>
</feature>
<dbReference type="HAMAP" id="MF_00457">
    <property type="entry name" value="UPF0173"/>
    <property type="match status" value="1"/>
</dbReference>
<dbReference type="Pfam" id="PF13483">
    <property type="entry name" value="Lactamase_B_3"/>
    <property type="match status" value="1"/>
</dbReference>
<dbReference type="eggNOG" id="COG2220">
    <property type="taxonomic scope" value="Bacteria"/>
</dbReference>
<dbReference type="SUPFAM" id="SSF56281">
    <property type="entry name" value="Metallo-hydrolase/oxidoreductase"/>
    <property type="match status" value="1"/>
</dbReference>
<dbReference type="GO" id="GO:0016787">
    <property type="term" value="F:hydrolase activity"/>
    <property type="evidence" value="ECO:0007669"/>
    <property type="project" value="UniProtKB-UniRule"/>
</dbReference>
<dbReference type="NCBIfam" id="NF001911">
    <property type="entry name" value="PRK00685.1"/>
    <property type="match status" value="1"/>
</dbReference>
<dbReference type="STRING" id="1121439.dsat_1343"/>
<keyword evidence="1 2" id="KW-0378">Hydrolase</keyword>
<sequence length="239" mass="25194">MPTTLTWLGHSNFRIASPEAVLLVDPFFAGNPNAPSRAEDVGKVDVVCVTHDHDDHIGQALDICLATGATLVAMFDLCGKLVNQGLSPQKAVGMNIGGTVEVAGFRIKMVQAMHSSATGTAAGFIITLPDGLCLYHSGDTGIFSSMELFGRFHTIHAAMLPIDGRFNMDAEQAAYACKLLSCKRAVPMHWGTFPILAQGTEDFKAALARIAPDTEILALAPGASTTFSSPGPDGDCECD</sequence>
<dbReference type="Proteomes" id="UP000014975">
    <property type="component" value="Unassembled WGS sequence"/>
</dbReference>
<dbReference type="Gene3D" id="3.60.15.10">
    <property type="entry name" value="Ribonuclease Z/Hydroxyacylglutathione hydrolase-like"/>
    <property type="match status" value="1"/>
</dbReference>
<comment type="similarity">
    <text evidence="2">Belongs to the UPF0173 family.</text>
</comment>
<organism evidence="4 5">
    <name type="scientific">Alkalidesulfovibrio alkalitolerans DSM 16529</name>
    <dbReference type="NCBI Taxonomy" id="1121439"/>
    <lineage>
        <taxon>Bacteria</taxon>
        <taxon>Pseudomonadati</taxon>
        <taxon>Thermodesulfobacteriota</taxon>
        <taxon>Desulfovibrionia</taxon>
        <taxon>Desulfovibrionales</taxon>
        <taxon>Desulfovibrionaceae</taxon>
        <taxon>Alkalidesulfovibrio</taxon>
    </lineage>
</organism>
<reference evidence="4 5" key="1">
    <citation type="journal article" date="2013" name="Genome Announc.">
        <title>Draft genome sequences for three mercury-methylating, sulfate-reducing bacteria.</title>
        <authorList>
            <person name="Brown S.D."/>
            <person name="Hurt R.A.Jr."/>
            <person name="Gilmour C.C."/>
            <person name="Elias D.A."/>
        </authorList>
    </citation>
    <scope>NUCLEOTIDE SEQUENCE [LARGE SCALE GENOMIC DNA]</scope>
    <source>
        <strain evidence="4 5">DSM 16529</strain>
    </source>
</reference>
<evidence type="ECO:0000313" key="5">
    <source>
        <dbReference type="Proteomes" id="UP000014975"/>
    </source>
</evidence>
<dbReference type="InterPro" id="IPR001279">
    <property type="entry name" value="Metallo-B-lactamas"/>
</dbReference>
<dbReference type="PANTHER" id="PTHR43546">
    <property type="entry name" value="UPF0173 METAL-DEPENDENT HYDROLASE MJ1163-RELATED"/>
    <property type="match status" value="1"/>
</dbReference>
<dbReference type="InterPro" id="IPR036866">
    <property type="entry name" value="RibonucZ/Hydroxyglut_hydro"/>
</dbReference>
<proteinExistence type="inferred from homology"/>
<dbReference type="InterPro" id="IPR022877">
    <property type="entry name" value="UPF0173"/>
</dbReference>
<keyword evidence="5" id="KW-1185">Reference proteome</keyword>
<dbReference type="AlphaFoldDB" id="S7T216"/>
<dbReference type="EMBL" id="ATHI01000031">
    <property type="protein sequence ID" value="EPR30621.1"/>
    <property type="molecule type" value="Genomic_DNA"/>
</dbReference>
<dbReference type="OrthoDB" id="9789133at2"/>
<protein>
    <recommendedName>
        <fullName evidence="2">UPF0173 metal-dependent hydrolase dsat_1343</fullName>
    </recommendedName>
</protein>
<evidence type="ECO:0000259" key="3">
    <source>
        <dbReference type="SMART" id="SM00849"/>
    </source>
</evidence>
<evidence type="ECO:0000256" key="1">
    <source>
        <dbReference type="ARBA" id="ARBA00022801"/>
    </source>
</evidence>
<name>S7T216_9BACT</name>
<evidence type="ECO:0000313" key="4">
    <source>
        <dbReference type="EMBL" id="EPR30621.1"/>
    </source>
</evidence>
<evidence type="ECO:0000256" key="2">
    <source>
        <dbReference type="HAMAP-Rule" id="MF_00457"/>
    </source>
</evidence>
<dbReference type="InterPro" id="IPR050114">
    <property type="entry name" value="UPF0173_UPF0282_UlaG_hydrolase"/>
</dbReference>
<dbReference type="SMART" id="SM00849">
    <property type="entry name" value="Lactamase_B"/>
    <property type="match status" value="1"/>
</dbReference>
<comment type="caution">
    <text evidence="4">The sequence shown here is derived from an EMBL/GenBank/DDBJ whole genome shotgun (WGS) entry which is preliminary data.</text>
</comment>
<dbReference type="RefSeq" id="WP_020888040.1">
    <property type="nucleotide sequence ID" value="NZ_ATHI01000031.1"/>
</dbReference>
<gene>
    <name evidence="4" type="ORF">dsat_1343</name>
</gene>